<dbReference type="AlphaFoldDB" id="A0A1I0S0F1"/>
<dbReference type="SUPFAM" id="SSF54373">
    <property type="entry name" value="FAD-linked reductases, C-terminal domain"/>
    <property type="match status" value="1"/>
</dbReference>
<evidence type="ECO:0000313" key="5">
    <source>
        <dbReference type="Proteomes" id="UP000199167"/>
    </source>
</evidence>
<dbReference type="SUPFAM" id="SSF51905">
    <property type="entry name" value="FAD/NAD(P)-binding domain"/>
    <property type="match status" value="1"/>
</dbReference>
<dbReference type="GO" id="GO:0047865">
    <property type="term" value="F:dimethylglycine dehydrogenase activity"/>
    <property type="evidence" value="ECO:0007669"/>
    <property type="project" value="TreeGrafter"/>
</dbReference>
<dbReference type="Gene3D" id="3.50.50.60">
    <property type="entry name" value="FAD/NAD(P)-binding domain"/>
    <property type="match status" value="1"/>
</dbReference>
<dbReference type="Gene3D" id="3.30.9.10">
    <property type="entry name" value="D-Amino Acid Oxidase, subunit A, domain 2"/>
    <property type="match status" value="1"/>
</dbReference>
<evidence type="ECO:0000313" key="4">
    <source>
        <dbReference type="EMBL" id="SEW47488.1"/>
    </source>
</evidence>
<dbReference type="InterPro" id="IPR036188">
    <property type="entry name" value="FAD/NAD-bd_sf"/>
</dbReference>
<dbReference type="Proteomes" id="UP000199167">
    <property type="component" value="Unassembled WGS sequence"/>
</dbReference>
<keyword evidence="5" id="KW-1185">Reference proteome</keyword>
<evidence type="ECO:0000256" key="2">
    <source>
        <dbReference type="SAM" id="Phobius"/>
    </source>
</evidence>
<feature type="domain" description="FAD dependent oxidoreductase" evidence="3">
    <location>
        <begin position="7"/>
        <end position="363"/>
    </location>
</feature>
<dbReference type="PANTHER" id="PTHR13847:SF187">
    <property type="entry name" value="DIMETHYLGLYCINE DEHYDROGENASE, MITOCHONDRIAL"/>
    <property type="match status" value="1"/>
</dbReference>
<organism evidence="4 5">
    <name type="scientific">Cognatiyoonia koreensis</name>
    <dbReference type="NCBI Taxonomy" id="364200"/>
    <lineage>
        <taxon>Bacteria</taxon>
        <taxon>Pseudomonadati</taxon>
        <taxon>Pseudomonadota</taxon>
        <taxon>Alphaproteobacteria</taxon>
        <taxon>Rhodobacterales</taxon>
        <taxon>Paracoccaceae</taxon>
        <taxon>Cognatiyoonia</taxon>
    </lineage>
</organism>
<protein>
    <submittedName>
        <fullName evidence="4">Dimethylglycine dehydrogenase</fullName>
    </submittedName>
</protein>
<keyword evidence="2" id="KW-0472">Membrane</keyword>
<dbReference type="OrthoDB" id="9815989at2"/>
<dbReference type="RefSeq" id="WP_089997329.1">
    <property type="nucleotide sequence ID" value="NZ_FOIZ01000003.1"/>
</dbReference>
<evidence type="ECO:0000259" key="3">
    <source>
        <dbReference type="Pfam" id="PF01266"/>
    </source>
</evidence>
<dbReference type="EMBL" id="FOIZ01000003">
    <property type="protein sequence ID" value="SEW47488.1"/>
    <property type="molecule type" value="Genomic_DNA"/>
</dbReference>
<gene>
    <name evidence="4" type="ORF">SAMN04488515_3629</name>
</gene>
<accession>A0A1I0S0F1</accession>
<proteinExistence type="predicted"/>
<dbReference type="InterPro" id="IPR006076">
    <property type="entry name" value="FAD-dep_OxRdtase"/>
</dbReference>
<dbReference type="GO" id="GO:0005737">
    <property type="term" value="C:cytoplasm"/>
    <property type="evidence" value="ECO:0007669"/>
    <property type="project" value="TreeGrafter"/>
</dbReference>
<sequence>MKTDVQVAVIGGGIVGVSVLYWLAKLGWTDTVLLERRELTSGSTWHAAGNTTYFGPYPKMTALFAGSIRTYLQAEQETGQSVGFHETGSLRLAATARELELFHVYAPRYEALNIPFYIRSPDEVATLHPFVDTTANFGAAHTPTDGHVDPTGATNALAQAAKQHGASIKRHCPVSAISQASGKWVLETPSGTVTARNVVVATSFWAPEMLAPLGLNLPVFPTQHHEIITESLPEIAALDKELPAIRDSWVSCNVRQERDGLLIGIYEKEPEFWALDGIPPDFKEDLLPPNLDPLMPHLERLMERMPLFAEAGIKVANNGPMCFTPDGLPLIGPVPEMDGLWLATGFNVGIGTGGGSAEILAKWMTSGQPPKGLDAIHADRFGNDLSKDAALAAIRDVYAHGYQLPDHI</sequence>
<reference evidence="4 5" key="1">
    <citation type="submission" date="2016-10" db="EMBL/GenBank/DDBJ databases">
        <authorList>
            <person name="de Groot N.N."/>
        </authorList>
    </citation>
    <scope>NUCLEOTIDE SEQUENCE [LARGE SCALE GENOMIC DNA]</scope>
    <source>
        <strain evidence="4 5">DSM 17925</strain>
    </source>
</reference>
<dbReference type="PANTHER" id="PTHR13847">
    <property type="entry name" value="SARCOSINE DEHYDROGENASE-RELATED"/>
    <property type="match status" value="1"/>
</dbReference>
<dbReference type="STRING" id="364200.SAMN04488515_3629"/>
<keyword evidence="2" id="KW-1133">Transmembrane helix</keyword>
<keyword evidence="2" id="KW-0812">Transmembrane</keyword>
<name>A0A1I0S0F1_9RHOB</name>
<dbReference type="Pfam" id="PF01266">
    <property type="entry name" value="DAO"/>
    <property type="match status" value="1"/>
</dbReference>
<evidence type="ECO:0000256" key="1">
    <source>
        <dbReference type="ARBA" id="ARBA00023002"/>
    </source>
</evidence>
<keyword evidence="1" id="KW-0560">Oxidoreductase</keyword>
<feature type="transmembrane region" description="Helical" evidence="2">
    <location>
        <begin position="7"/>
        <end position="24"/>
    </location>
</feature>